<feature type="chain" id="PRO_5043741482" evidence="1">
    <location>
        <begin position="22"/>
        <end position="145"/>
    </location>
</feature>
<accession>A0AAV4FB31</accession>
<dbReference type="PANTHER" id="PTHR21325:SF31">
    <property type="entry name" value="GH22081P-RELATED"/>
    <property type="match status" value="1"/>
</dbReference>
<feature type="signal peptide" evidence="1">
    <location>
        <begin position="1"/>
        <end position="21"/>
    </location>
</feature>
<evidence type="ECO:0000313" key="2">
    <source>
        <dbReference type="EMBL" id="GFR70294.1"/>
    </source>
</evidence>
<evidence type="ECO:0000256" key="1">
    <source>
        <dbReference type="SAM" id="SignalP"/>
    </source>
</evidence>
<name>A0AAV4FB31_9GAST</name>
<reference evidence="2 3" key="1">
    <citation type="journal article" date="2021" name="Elife">
        <title>Chloroplast acquisition without the gene transfer in kleptoplastic sea slugs, Plakobranchus ocellatus.</title>
        <authorList>
            <person name="Maeda T."/>
            <person name="Takahashi S."/>
            <person name="Yoshida T."/>
            <person name="Shimamura S."/>
            <person name="Takaki Y."/>
            <person name="Nagai Y."/>
            <person name="Toyoda A."/>
            <person name="Suzuki Y."/>
            <person name="Arimoto A."/>
            <person name="Ishii H."/>
            <person name="Satoh N."/>
            <person name="Nishiyama T."/>
            <person name="Hasebe M."/>
            <person name="Maruyama T."/>
            <person name="Minagawa J."/>
            <person name="Obokata J."/>
            <person name="Shigenobu S."/>
        </authorList>
    </citation>
    <scope>NUCLEOTIDE SEQUENCE [LARGE SCALE GENOMIC DNA]</scope>
</reference>
<sequence>MDSPVSWLAIVLLGFAGLLHCSHENIFNDENKLKRVLVEAMMNETWVNEMLEEERSQQPERWKLGAFPCPSLAPSDSIPTSVHRLRPADIKVVAAIGDSYSTARAGGGIRPFNMLFDYRGNSWSIGGDRDYDFQTTLPSKYFKAM</sequence>
<dbReference type="GO" id="GO:0050253">
    <property type="term" value="F:retinyl-palmitate esterase activity"/>
    <property type="evidence" value="ECO:0007669"/>
    <property type="project" value="TreeGrafter"/>
</dbReference>
<dbReference type="GO" id="GO:0004622">
    <property type="term" value="F:phosphatidylcholine lysophospholipase activity"/>
    <property type="evidence" value="ECO:0007669"/>
    <property type="project" value="TreeGrafter"/>
</dbReference>
<dbReference type="PANTHER" id="PTHR21325">
    <property type="entry name" value="PHOSPHOLIPASE B, PLB1"/>
    <property type="match status" value="1"/>
</dbReference>
<protein>
    <submittedName>
        <fullName evidence="2">Phospholipase B1, membrane-associated</fullName>
    </submittedName>
</protein>
<keyword evidence="1" id="KW-0732">Signal</keyword>
<dbReference type="InterPro" id="IPR038885">
    <property type="entry name" value="PLB1"/>
</dbReference>
<evidence type="ECO:0000313" key="3">
    <source>
        <dbReference type="Proteomes" id="UP000762676"/>
    </source>
</evidence>
<dbReference type="GO" id="GO:0004623">
    <property type="term" value="F:phospholipase A2 activity"/>
    <property type="evidence" value="ECO:0007669"/>
    <property type="project" value="TreeGrafter"/>
</dbReference>
<dbReference type="GO" id="GO:0031526">
    <property type="term" value="C:brush border membrane"/>
    <property type="evidence" value="ECO:0007669"/>
    <property type="project" value="TreeGrafter"/>
</dbReference>
<keyword evidence="3" id="KW-1185">Reference proteome</keyword>
<dbReference type="EMBL" id="BMAT01007734">
    <property type="protein sequence ID" value="GFR70294.1"/>
    <property type="molecule type" value="Genomic_DNA"/>
</dbReference>
<comment type="caution">
    <text evidence="2">The sequence shown here is derived from an EMBL/GenBank/DDBJ whole genome shotgun (WGS) entry which is preliminary data.</text>
</comment>
<dbReference type="AlphaFoldDB" id="A0AAV4FB31"/>
<dbReference type="GO" id="GO:0006644">
    <property type="term" value="P:phospholipid metabolic process"/>
    <property type="evidence" value="ECO:0007669"/>
    <property type="project" value="TreeGrafter"/>
</dbReference>
<organism evidence="2 3">
    <name type="scientific">Elysia marginata</name>
    <dbReference type="NCBI Taxonomy" id="1093978"/>
    <lineage>
        <taxon>Eukaryota</taxon>
        <taxon>Metazoa</taxon>
        <taxon>Spiralia</taxon>
        <taxon>Lophotrochozoa</taxon>
        <taxon>Mollusca</taxon>
        <taxon>Gastropoda</taxon>
        <taxon>Heterobranchia</taxon>
        <taxon>Euthyneura</taxon>
        <taxon>Panpulmonata</taxon>
        <taxon>Sacoglossa</taxon>
        <taxon>Placobranchoidea</taxon>
        <taxon>Plakobranchidae</taxon>
        <taxon>Elysia</taxon>
    </lineage>
</organism>
<dbReference type="Proteomes" id="UP000762676">
    <property type="component" value="Unassembled WGS sequence"/>
</dbReference>
<proteinExistence type="predicted"/>
<gene>
    <name evidence="2" type="ORF">ElyMa_003782300</name>
</gene>